<comment type="similarity">
    <text evidence="2">Belongs to the CorA metal ion transporter (MIT) (TC 1.A.35) family.</text>
</comment>
<dbReference type="Proteomes" id="UP001199642">
    <property type="component" value="Chromosome"/>
</dbReference>
<feature type="transmembrane region" description="Helical" evidence="8">
    <location>
        <begin position="284"/>
        <end position="305"/>
    </location>
</feature>
<evidence type="ECO:0000313" key="9">
    <source>
        <dbReference type="EMBL" id="UGS27640.1"/>
    </source>
</evidence>
<organism evidence="9 10">
    <name type="scientific">Microbacterium resistens</name>
    <dbReference type="NCBI Taxonomy" id="156977"/>
    <lineage>
        <taxon>Bacteria</taxon>
        <taxon>Bacillati</taxon>
        <taxon>Actinomycetota</taxon>
        <taxon>Actinomycetes</taxon>
        <taxon>Micrococcales</taxon>
        <taxon>Microbacteriaceae</taxon>
        <taxon>Microbacterium</taxon>
    </lineage>
</organism>
<dbReference type="PANTHER" id="PTHR46494">
    <property type="entry name" value="CORA FAMILY METAL ION TRANSPORTER (EUROFUNG)"/>
    <property type="match status" value="1"/>
</dbReference>
<dbReference type="InterPro" id="IPR045863">
    <property type="entry name" value="CorA_TM1_TM2"/>
</dbReference>
<proteinExistence type="inferred from homology"/>
<reference evidence="9 10" key="1">
    <citation type="submission" date="2023-01" db="EMBL/GenBank/DDBJ databases">
        <title>Characterization of estradiol degrading bacteria Microbacterium sp. MZT7 and reveal degrading genes through genome analysis.</title>
        <authorList>
            <person name="Hao P."/>
            <person name="Gao Y."/>
        </authorList>
    </citation>
    <scope>NUCLEOTIDE SEQUENCE [LARGE SCALE GENOMIC DNA]</scope>
    <source>
        <strain evidence="9 10">MZT7</strain>
    </source>
</reference>
<keyword evidence="6 8" id="KW-1133">Transmembrane helix</keyword>
<evidence type="ECO:0000256" key="8">
    <source>
        <dbReference type="SAM" id="Phobius"/>
    </source>
</evidence>
<evidence type="ECO:0000256" key="6">
    <source>
        <dbReference type="ARBA" id="ARBA00022989"/>
    </source>
</evidence>
<name>A0ABY3RWG8_9MICO</name>
<evidence type="ECO:0000256" key="5">
    <source>
        <dbReference type="ARBA" id="ARBA00022692"/>
    </source>
</evidence>
<accession>A0ABY3RWG8</accession>
<evidence type="ECO:0000256" key="4">
    <source>
        <dbReference type="ARBA" id="ARBA00022475"/>
    </source>
</evidence>
<comment type="subcellular location">
    <subcellularLocation>
        <location evidence="1">Cell membrane</location>
        <topology evidence="1">Multi-pass membrane protein</topology>
    </subcellularLocation>
</comment>
<keyword evidence="5 8" id="KW-0812">Transmembrane</keyword>
<keyword evidence="3" id="KW-0813">Transport</keyword>
<dbReference type="SUPFAM" id="SSF143865">
    <property type="entry name" value="CorA soluble domain-like"/>
    <property type="match status" value="1"/>
</dbReference>
<dbReference type="InterPro" id="IPR045861">
    <property type="entry name" value="CorA_cytoplasmic_dom"/>
</dbReference>
<sequence length="323" mass="35892">MRSSTATGHAGSRPAAAGTFWTLLPNPTPAELARATQGWDLHPLITADLTQRRRHPKLERFGEVRYLTVWDIDPRDGRQASDAELRFVFDDERLLIVQQGPTEHLRDIGALLTAADALPVRSPVSAVYRVLNAVVTDFVQIGADIERELERVEAEVFDSRVHEDYRRIYRLRQRIGTIDRAASGLAEAVRDGRAEIEAATVGETALRPYFRRLVNDVEGVARLAAAEHVALDAVVSSHESNVSTRQNQDMRTISSFAALLAIPTVVAGIYGMNFKNLPLVQWQFGWLVIGLSIVVVDVVAVVLFLRRGWLGKGRRGRAAEDEE</sequence>
<keyword evidence="4" id="KW-1003">Cell membrane</keyword>
<evidence type="ECO:0008006" key="11">
    <source>
        <dbReference type="Google" id="ProtNLM"/>
    </source>
</evidence>
<dbReference type="Pfam" id="PF01544">
    <property type="entry name" value="CorA"/>
    <property type="match status" value="1"/>
</dbReference>
<gene>
    <name evidence="9" type="ORF">K8F61_05490</name>
</gene>
<protein>
    <recommendedName>
        <fullName evidence="11">Magnesium transporter</fullName>
    </recommendedName>
</protein>
<dbReference type="EMBL" id="CP082781">
    <property type="protein sequence ID" value="UGS27640.1"/>
    <property type="molecule type" value="Genomic_DNA"/>
</dbReference>
<keyword evidence="10" id="KW-1185">Reference proteome</keyword>
<evidence type="ECO:0000256" key="7">
    <source>
        <dbReference type="ARBA" id="ARBA00023136"/>
    </source>
</evidence>
<dbReference type="InterPro" id="IPR002523">
    <property type="entry name" value="MgTranspt_CorA/ZnTranspt_ZntB"/>
</dbReference>
<feature type="transmembrane region" description="Helical" evidence="8">
    <location>
        <begin position="253"/>
        <end position="272"/>
    </location>
</feature>
<dbReference type="PANTHER" id="PTHR46494:SF1">
    <property type="entry name" value="CORA FAMILY METAL ION TRANSPORTER (EUROFUNG)"/>
    <property type="match status" value="1"/>
</dbReference>
<evidence type="ECO:0000256" key="1">
    <source>
        <dbReference type="ARBA" id="ARBA00004651"/>
    </source>
</evidence>
<dbReference type="Gene3D" id="3.30.460.20">
    <property type="entry name" value="CorA soluble domain-like"/>
    <property type="match status" value="1"/>
</dbReference>
<evidence type="ECO:0000313" key="10">
    <source>
        <dbReference type="Proteomes" id="UP001199642"/>
    </source>
</evidence>
<dbReference type="RefSeq" id="WP_231820966.1">
    <property type="nucleotide sequence ID" value="NZ_CP082781.1"/>
</dbReference>
<dbReference type="SUPFAM" id="SSF144083">
    <property type="entry name" value="Magnesium transport protein CorA, transmembrane region"/>
    <property type="match status" value="1"/>
</dbReference>
<evidence type="ECO:0000256" key="3">
    <source>
        <dbReference type="ARBA" id="ARBA00022448"/>
    </source>
</evidence>
<dbReference type="Gene3D" id="1.20.58.340">
    <property type="entry name" value="Magnesium transport protein CorA, transmembrane region"/>
    <property type="match status" value="2"/>
</dbReference>
<keyword evidence="7 8" id="KW-0472">Membrane</keyword>
<evidence type="ECO:0000256" key="2">
    <source>
        <dbReference type="ARBA" id="ARBA00009765"/>
    </source>
</evidence>